<keyword evidence="4" id="KW-0812">Transmembrane</keyword>
<comment type="similarity">
    <text evidence="8">Belongs to the TonB-dependent receptor family.</text>
</comment>
<dbReference type="PANTHER" id="PTHR30069:SF37">
    <property type="entry name" value="FERRIC VIBRIOBACTIN RECEPTOR VIUA"/>
    <property type="match status" value="1"/>
</dbReference>
<evidence type="ECO:0000256" key="4">
    <source>
        <dbReference type="ARBA" id="ARBA00022692"/>
    </source>
</evidence>
<dbReference type="RefSeq" id="WP_243923766.1">
    <property type="nucleotide sequence ID" value="NZ_JALHLG010000047.1"/>
</dbReference>
<accession>A0ABT0BUT5</accession>
<dbReference type="Proteomes" id="UP001202281">
    <property type="component" value="Unassembled WGS sequence"/>
</dbReference>
<evidence type="ECO:0000256" key="5">
    <source>
        <dbReference type="ARBA" id="ARBA00023077"/>
    </source>
</evidence>
<keyword evidence="14" id="KW-1185">Reference proteome</keyword>
<keyword evidence="5 8" id="KW-0798">TonB box</keyword>
<dbReference type="Gene3D" id="2.40.170.20">
    <property type="entry name" value="TonB-dependent receptor, beta-barrel domain"/>
    <property type="match status" value="1"/>
</dbReference>
<dbReference type="InterPro" id="IPR039426">
    <property type="entry name" value="TonB-dep_rcpt-like"/>
</dbReference>
<feature type="domain" description="TonB-dependent receptor plug" evidence="12">
    <location>
        <begin position="45"/>
        <end position="123"/>
    </location>
</feature>
<evidence type="ECO:0000259" key="12">
    <source>
        <dbReference type="Pfam" id="PF07715"/>
    </source>
</evidence>
<feature type="region of interest" description="Disordered" evidence="9">
    <location>
        <begin position="659"/>
        <end position="684"/>
    </location>
</feature>
<keyword evidence="6 8" id="KW-0472">Membrane</keyword>
<evidence type="ECO:0000313" key="13">
    <source>
        <dbReference type="EMBL" id="MCJ2188825.1"/>
    </source>
</evidence>
<proteinExistence type="inferred from homology"/>
<dbReference type="Pfam" id="PF00593">
    <property type="entry name" value="TonB_dep_Rec_b-barrel"/>
    <property type="match status" value="1"/>
</dbReference>
<evidence type="ECO:0000256" key="2">
    <source>
        <dbReference type="ARBA" id="ARBA00022448"/>
    </source>
</evidence>
<keyword evidence="7" id="KW-0998">Cell outer membrane</keyword>
<evidence type="ECO:0000256" key="8">
    <source>
        <dbReference type="RuleBase" id="RU003357"/>
    </source>
</evidence>
<evidence type="ECO:0000313" key="14">
    <source>
        <dbReference type="Proteomes" id="UP001202281"/>
    </source>
</evidence>
<feature type="chain" id="PRO_5047135297" evidence="10">
    <location>
        <begin position="19"/>
        <end position="684"/>
    </location>
</feature>
<feature type="domain" description="TonB-dependent receptor-like beta-barrel" evidence="11">
    <location>
        <begin position="226"/>
        <end position="633"/>
    </location>
</feature>
<protein>
    <submittedName>
        <fullName evidence="13">TonB-dependent receptor</fullName>
    </submittedName>
</protein>
<dbReference type="Pfam" id="PF07715">
    <property type="entry name" value="Plug"/>
    <property type="match status" value="1"/>
</dbReference>
<evidence type="ECO:0000256" key="7">
    <source>
        <dbReference type="ARBA" id="ARBA00023237"/>
    </source>
</evidence>
<name>A0ABT0BUT5_9SPHN</name>
<feature type="compositionally biased region" description="Polar residues" evidence="9">
    <location>
        <begin position="674"/>
        <end position="684"/>
    </location>
</feature>
<evidence type="ECO:0000256" key="1">
    <source>
        <dbReference type="ARBA" id="ARBA00004571"/>
    </source>
</evidence>
<dbReference type="SUPFAM" id="SSF56935">
    <property type="entry name" value="Porins"/>
    <property type="match status" value="1"/>
</dbReference>
<organism evidence="13 14">
    <name type="scientific">Novosphingobium beihaiensis</name>
    <dbReference type="NCBI Taxonomy" id="2930389"/>
    <lineage>
        <taxon>Bacteria</taxon>
        <taxon>Pseudomonadati</taxon>
        <taxon>Pseudomonadota</taxon>
        <taxon>Alphaproteobacteria</taxon>
        <taxon>Sphingomonadales</taxon>
        <taxon>Sphingomonadaceae</taxon>
        <taxon>Novosphingobium</taxon>
    </lineage>
</organism>
<comment type="caution">
    <text evidence="13">The sequence shown here is derived from an EMBL/GenBank/DDBJ whole genome shotgun (WGS) entry which is preliminary data.</text>
</comment>
<dbReference type="EMBL" id="JALHLG010000047">
    <property type="protein sequence ID" value="MCJ2188825.1"/>
    <property type="molecule type" value="Genomic_DNA"/>
</dbReference>
<keyword evidence="2" id="KW-0813">Transport</keyword>
<keyword evidence="13" id="KW-0675">Receptor</keyword>
<keyword evidence="3" id="KW-1134">Transmembrane beta strand</keyword>
<dbReference type="InterPro" id="IPR036942">
    <property type="entry name" value="Beta-barrel_TonB_sf"/>
</dbReference>
<feature type="signal peptide" evidence="10">
    <location>
        <begin position="1"/>
        <end position="18"/>
    </location>
</feature>
<keyword evidence="10" id="KW-0732">Signal</keyword>
<reference evidence="13 14" key="1">
    <citation type="submission" date="2022-04" db="EMBL/GenBank/DDBJ databases">
        <title>Identification of a novel bacterium isolated from mangrove sediments.</title>
        <authorList>
            <person name="Pan X."/>
        </authorList>
    </citation>
    <scope>NUCLEOTIDE SEQUENCE [LARGE SCALE GENOMIC DNA]</scope>
    <source>
        <strain evidence="13 14">B2638</strain>
    </source>
</reference>
<evidence type="ECO:0000256" key="3">
    <source>
        <dbReference type="ARBA" id="ARBA00022452"/>
    </source>
</evidence>
<sequence>MSVLFASLAVAAAGTGSAASGARTIDTERNRAVAVAVEPEPVYPAEFYTPFQPQTALDMLERTPGFTLSEGNVVRGFGGAAGNVLIDGQRPTVKTGGIGEVLRRIPASRVEHIVLLRGSDTAEAQGQVLVANVVLRADAARSGTATLTLAHTADGHIAPQATVSYARAIGAWQASIELSGEIVRYPADAVYRVRDAGGALTETRIETVSGRSPELGFAASAARDAFGGTLTLNGRLNWDPYLVDQTIGLFAGDASGPPDGVRMIDYDEDKASGELGVDWTHPLGRGWAAKLVGLASVETYSSDEDYTEPGYRGVSALDQKPLELVARATATRGGTAAFRPELGVEVAYNRLTSNLDYAEDTGAGLIPVALSNADTHVSELRGEAFANLTLRLSSRLELEAGTAFELSRIRVTGDADSEQSLSYLKPSAALVWSPSSGTQLRLGARRTVDQLDFGDFAASVDQADGRPLGGNALLRPARVTRALLRLDHRWGRGGALSLEAFHEWHNGMLGYLLLPSGDEALGTIGNARQWGLTAQAALPLDAILPGARLTADGTLRGSHFRDPLTDKVRDMDDVLPFVLSAEFRHDMPALKSSWGVTYAAPQKGEVFYNGERLFWRERAVWGAYAETTALPGFKATLTVSAIGGADDYRLRRFYRPSRTGAFTGSERRDKHQGASASLTLSRPL</sequence>
<comment type="subcellular location">
    <subcellularLocation>
        <location evidence="1">Cell outer membrane</location>
        <topology evidence="1">Multi-pass membrane protein</topology>
    </subcellularLocation>
</comment>
<evidence type="ECO:0000256" key="9">
    <source>
        <dbReference type="SAM" id="MobiDB-lite"/>
    </source>
</evidence>
<dbReference type="InterPro" id="IPR000531">
    <property type="entry name" value="Beta-barrel_TonB"/>
</dbReference>
<gene>
    <name evidence="13" type="ORF">MTR66_18635</name>
</gene>
<dbReference type="InterPro" id="IPR012910">
    <property type="entry name" value="Plug_dom"/>
</dbReference>
<dbReference type="PANTHER" id="PTHR30069">
    <property type="entry name" value="TONB-DEPENDENT OUTER MEMBRANE RECEPTOR"/>
    <property type="match status" value="1"/>
</dbReference>
<evidence type="ECO:0000256" key="6">
    <source>
        <dbReference type="ARBA" id="ARBA00023136"/>
    </source>
</evidence>
<evidence type="ECO:0000256" key="10">
    <source>
        <dbReference type="SAM" id="SignalP"/>
    </source>
</evidence>
<evidence type="ECO:0000259" key="11">
    <source>
        <dbReference type="Pfam" id="PF00593"/>
    </source>
</evidence>